<dbReference type="PANTHER" id="PTHR48467:SF1">
    <property type="entry name" value="GLUTAMATE SYNTHASE 1 [NADH], CHLOROPLASTIC-LIKE"/>
    <property type="match status" value="1"/>
</dbReference>
<dbReference type="PRINTS" id="PR00419">
    <property type="entry name" value="ADXRDTASE"/>
</dbReference>
<feature type="domain" description="FAD/NAD(P)-binding" evidence="11">
    <location>
        <begin position="40"/>
        <end position="209"/>
    </location>
</feature>
<evidence type="ECO:0000256" key="5">
    <source>
        <dbReference type="ARBA" id="ARBA00022857"/>
    </source>
</evidence>
<dbReference type="AlphaFoldDB" id="A0A096P857"/>
<protein>
    <recommendedName>
        <fullName evidence="8">NADPH:adrenodoxin oxidoreductase, mitochondrial</fullName>
        <ecNumber evidence="8">1.18.1.6</ecNumber>
    </recommendedName>
</protein>
<reference evidence="12 14" key="1">
    <citation type="journal article" date="2006" name="Proc. Natl. Acad. Sci. U.S.A.">
        <title>Genome analysis of the smallest free-living eukaryote Ostreococcus tauri unveils many unique features.</title>
        <authorList>
            <person name="Derelle E."/>
            <person name="Ferraz C."/>
            <person name="Rombauts S."/>
            <person name="Rouze P."/>
            <person name="Worden A.Z."/>
            <person name="Robbens S."/>
            <person name="Partensky F."/>
            <person name="Degroeve S."/>
            <person name="Echeynie S."/>
            <person name="Cooke R."/>
            <person name="Saeys Y."/>
            <person name="Wuyts J."/>
            <person name="Jabbari K."/>
            <person name="Bowler C."/>
            <person name="Panaud O."/>
            <person name="Piegu B."/>
            <person name="Ball S.G."/>
            <person name="Ral J.-P."/>
            <person name="Bouget F.-Y."/>
            <person name="Piganeau G."/>
            <person name="De Baets B."/>
            <person name="Picard A."/>
            <person name="Delseny M."/>
            <person name="Demaille J."/>
            <person name="Van de Peer Y."/>
            <person name="Moreau H."/>
        </authorList>
    </citation>
    <scope>NUCLEOTIDE SEQUENCE [LARGE SCALE GENOMIC DNA]</scope>
    <source>
        <strain evidence="12 14">OTTH0595</strain>
    </source>
</reference>
<organism evidence="12 14">
    <name type="scientific">Ostreococcus tauri</name>
    <name type="common">Marine green alga</name>
    <dbReference type="NCBI Taxonomy" id="70448"/>
    <lineage>
        <taxon>Eukaryota</taxon>
        <taxon>Viridiplantae</taxon>
        <taxon>Chlorophyta</taxon>
        <taxon>Mamiellophyceae</taxon>
        <taxon>Mamiellales</taxon>
        <taxon>Bathycoccaceae</taxon>
        <taxon>Ostreococcus</taxon>
    </lineage>
</organism>
<feature type="binding site" evidence="9">
    <location>
        <position position="114"/>
    </location>
    <ligand>
        <name>FAD</name>
        <dbReference type="ChEBI" id="CHEBI:57692"/>
    </ligand>
</feature>
<evidence type="ECO:0000256" key="7">
    <source>
        <dbReference type="ARBA" id="ARBA00048933"/>
    </source>
</evidence>
<evidence type="ECO:0000256" key="8">
    <source>
        <dbReference type="PIRNR" id="PIRNR000362"/>
    </source>
</evidence>
<keyword evidence="3 8" id="KW-0285">Flavoprotein</keyword>
<dbReference type="FunCoup" id="A0A096P857">
    <property type="interactions" value="1608"/>
</dbReference>
<dbReference type="SUPFAM" id="SSF51971">
    <property type="entry name" value="Nucleotide-binding domain"/>
    <property type="match status" value="1"/>
</dbReference>
<keyword evidence="6 8" id="KW-0560">Oxidoreductase</keyword>
<evidence type="ECO:0000256" key="3">
    <source>
        <dbReference type="ARBA" id="ARBA00022630"/>
    </source>
</evidence>
<evidence type="ECO:0000256" key="9">
    <source>
        <dbReference type="PIRSR" id="PIRSR000362-1"/>
    </source>
</evidence>
<feature type="binding site" evidence="10">
    <location>
        <position position="252"/>
    </location>
    <ligand>
        <name>NADP(+)</name>
        <dbReference type="ChEBI" id="CHEBI:58349"/>
    </ligand>
</feature>
<keyword evidence="8" id="KW-0496">Mitochondrion</keyword>
<dbReference type="InterPro" id="IPR021163">
    <property type="entry name" value="Ferredox_Rdtase_adrenod"/>
</dbReference>
<dbReference type="InterPro" id="IPR023753">
    <property type="entry name" value="FAD/NAD-binding_dom"/>
</dbReference>
<dbReference type="EMBL" id="CAID01000013">
    <property type="protein sequence ID" value="CEG00158.1"/>
    <property type="molecule type" value="Genomic_DNA"/>
</dbReference>
<dbReference type="STRING" id="70448.A0A096P857"/>
<dbReference type="EC" id="1.18.1.6" evidence="8"/>
<evidence type="ECO:0000313" key="14">
    <source>
        <dbReference type="Proteomes" id="UP000009170"/>
    </source>
</evidence>
<comment type="catalytic activity">
    <reaction evidence="7 8">
        <text>2 reduced [adrenodoxin] + NADP(+) + H(+) = 2 oxidized [adrenodoxin] + NADPH</text>
        <dbReference type="Rhea" id="RHEA:42312"/>
        <dbReference type="Rhea" id="RHEA-COMP:9998"/>
        <dbReference type="Rhea" id="RHEA-COMP:9999"/>
        <dbReference type="ChEBI" id="CHEBI:15378"/>
        <dbReference type="ChEBI" id="CHEBI:33737"/>
        <dbReference type="ChEBI" id="CHEBI:33738"/>
        <dbReference type="ChEBI" id="CHEBI:57783"/>
        <dbReference type="ChEBI" id="CHEBI:58349"/>
        <dbReference type="EC" id="1.18.1.6"/>
    </reaction>
</comment>
<proteinExistence type="inferred from homology"/>
<feature type="binding site" evidence="9">
    <location>
        <position position="424"/>
    </location>
    <ligand>
        <name>FAD</name>
        <dbReference type="ChEBI" id="CHEBI:57692"/>
    </ligand>
</feature>
<dbReference type="Pfam" id="PF07992">
    <property type="entry name" value="Pyr_redox_2"/>
    <property type="match status" value="1"/>
</dbReference>
<evidence type="ECO:0000313" key="12">
    <source>
        <dbReference type="EMBL" id="CEG00158.1"/>
    </source>
</evidence>
<keyword evidence="14" id="KW-1185">Reference proteome</keyword>
<evidence type="ECO:0000256" key="2">
    <source>
        <dbReference type="ARBA" id="ARBA00008312"/>
    </source>
</evidence>
<comment type="cofactor">
    <cofactor evidence="1 8 9">
        <name>FAD</name>
        <dbReference type="ChEBI" id="CHEBI:57692"/>
    </cofactor>
</comment>
<comment type="similarity">
    <text evidence="2 8">Belongs to the ferredoxin--NADP reductase type 1 family.</text>
</comment>
<feature type="binding site" evidence="10">
    <location>
        <position position="431"/>
    </location>
    <ligand>
        <name>NADP(+)</name>
        <dbReference type="ChEBI" id="CHEBI:58349"/>
    </ligand>
</feature>
<feature type="binding site" evidence="10">
    <location>
        <begin position="240"/>
        <end position="241"/>
    </location>
    <ligand>
        <name>NADP(+)</name>
        <dbReference type="ChEBI" id="CHEBI:58349"/>
    </ligand>
</feature>
<evidence type="ECO:0000256" key="10">
    <source>
        <dbReference type="PIRSR" id="PIRSR000362-2"/>
    </source>
</evidence>
<keyword evidence="5 8" id="KW-0521">NADP</keyword>
<evidence type="ECO:0000256" key="1">
    <source>
        <dbReference type="ARBA" id="ARBA00001974"/>
    </source>
</evidence>
<dbReference type="PIRSF" id="PIRSF000362">
    <property type="entry name" value="FNR"/>
    <property type="match status" value="1"/>
</dbReference>
<gene>
    <name evidence="13" type="ORF">BE221DRAFT_192310</name>
    <name evidence="12" type="ORF">OT_ostta13g02090</name>
</gene>
<feature type="binding site" evidence="9">
    <location>
        <begin position="431"/>
        <end position="433"/>
    </location>
    <ligand>
        <name>FAD</name>
        <dbReference type="ChEBI" id="CHEBI:57692"/>
    </ligand>
</feature>
<dbReference type="InterPro" id="IPR036188">
    <property type="entry name" value="FAD/NAD-bd_sf"/>
</dbReference>
<dbReference type="Proteomes" id="UP000195557">
    <property type="component" value="Unassembled WGS sequence"/>
</dbReference>
<comment type="subcellular location">
    <subcellularLocation>
        <location evidence="8">Mitochondrion</location>
    </subcellularLocation>
</comment>
<accession>A0A096P857</accession>
<dbReference type="Proteomes" id="UP000009170">
    <property type="component" value="Unassembled WGS sequence"/>
</dbReference>
<dbReference type="EMBL" id="KZ155784">
    <property type="protein sequence ID" value="OUS46315.1"/>
    <property type="molecule type" value="Genomic_DNA"/>
</dbReference>
<feature type="binding site" evidence="9">
    <location>
        <position position="48"/>
    </location>
    <ligand>
        <name>FAD</name>
        <dbReference type="ChEBI" id="CHEBI:57692"/>
    </ligand>
</feature>
<feature type="binding site" evidence="9">
    <location>
        <position position="77"/>
    </location>
    <ligand>
        <name>FAD</name>
        <dbReference type="ChEBI" id="CHEBI:57692"/>
    </ligand>
</feature>
<evidence type="ECO:0000259" key="11">
    <source>
        <dbReference type="Pfam" id="PF07992"/>
    </source>
</evidence>
<keyword evidence="4 8" id="KW-0274">FAD</keyword>
<reference evidence="13" key="3">
    <citation type="submission" date="2017-04" db="EMBL/GenBank/DDBJ databases">
        <title>Population genomics of picophytoplankton unveils novel chromosome hypervariability.</title>
        <authorList>
            <consortium name="DOE Joint Genome Institute"/>
            <person name="Blanc-Mathieu R."/>
            <person name="Krasovec M."/>
            <person name="Hebrard M."/>
            <person name="Yau S."/>
            <person name="Desgranges E."/>
            <person name="Martin J."/>
            <person name="Schackwitz W."/>
            <person name="Kuo A."/>
            <person name="Salin G."/>
            <person name="Donnadieu C."/>
            <person name="Desdevises Y."/>
            <person name="Sanchez-Ferandin S."/>
            <person name="Moreau H."/>
            <person name="Rivals E."/>
            <person name="Grigoriev I.V."/>
            <person name="Grimsley N."/>
            <person name="Eyre-Walker A."/>
            <person name="Piganeau G."/>
        </authorList>
    </citation>
    <scope>NUCLEOTIDE SEQUENCE [LARGE SCALE GENOMIC DNA]</scope>
    <source>
        <strain evidence="13">RCC 1115</strain>
    </source>
</reference>
<reference evidence="12" key="2">
    <citation type="journal article" date="2014" name="BMC Genomics">
        <title>An improved genome of the model marine alga Ostreococcus tauri unfolds by assessing Illumina de novo assemblies.</title>
        <authorList>
            <person name="Blanc-Mathieu R."/>
            <person name="Verhelst B."/>
            <person name="Derelle E."/>
            <person name="Rombauts S."/>
            <person name="Bouget F.Y."/>
            <person name="Carre I."/>
            <person name="Chateau A."/>
            <person name="Eyre-Walker A."/>
            <person name="Grimsley N."/>
            <person name="Moreau H."/>
            <person name="Piegu B."/>
            <person name="Rivals E."/>
            <person name="Schackwitz W."/>
            <person name="Van de Peer Y."/>
            <person name="Piganeau G."/>
        </authorList>
    </citation>
    <scope>NUCLEOTIDE SEQUENCE</scope>
    <source>
        <strain evidence="12">RCC4221</strain>
    </source>
</reference>
<dbReference type="GO" id="GO:0016491">
    <property type="term" value="F:oxidoreductase activity"/>
    <property type="evidence" value="ECO:0007669"/>
    <property type="project" value="UniProtKB-KW"/>
</dbReference>
<dbReference type="PANTHER" id="PTHR48467">
    <property type="entry name" value="GLUTAMATE SYNTHASE 1 [NADH], CHLOROPLASTIC-LIKE"/>
    <property type="match status" value="1"/>
</dbReference>
<evidence type="ECO:0000256" key="4">
    <source>
        <dbReference type="ARBA" id="ARBA00022827"/>
    </source>
</evidence>
<accession>A0A1Y5IH74</accession>
<dbReference type="GO" id="GO:0005739">
    <property type="term" value="C:mitochondrion"/>
    <property type="evidence" value="ECO:0007669"/>
    <property type="project" value="UniProtKB-SubCell"/>
</dbReference>
<sequence length="516" mass="55562">MSPRRLIDTFMRRASTSSASTSFSSFARWSSSAASPQRRFAVVGSGPAGMYAALELPRAFPGARVDVFDRSPAPFGLVRYGVAPDHAETKLVTNKFHETLTTRDDVRFFGNVELGTDVSLGELYDSYHGVVLACGTNGDRLLDVPGESENRGVVGARAFVAWFNGDPEHGPSSATHFAIEEALMNSVDAHVAVIGVGNVALDCARILLKDAEALAGTDICEHALEVLRANPVRSVSLIGRRGVAQASFSPKELRELLNLPRVRVVMSDESLELAPEDELELKESRPRRRAYEAFVKRASEGECATAGGCAKTLHVRFRSSPLAFGGDAGALRWMKLGRNEIIGEPGARKSVSSGETETVPTALALRSVGYAANPIEMRVQDTSASALRLPFDGRRRVVPNRFGAVTRDASSDAEEIPRLYVTGWLKRGATGIIGTNLTCAEETIAKMSVDFAENPPSDPIASGVDGLLSDRGVRVVSARDWSVIDALERGRGADRGKPREKFVSIDDFINALDDAT</sequence>
<name>A0A096P857_OSTTA</name>
<evidence type="ECO:0000256" key="6">
    <source>
        <dbReference type="ARBA" id="ARBA00023002"/>
    </source>
</evidence>
<dbReference type="OrthoDB" id="333024at2759"/>
<dbReference type="Gene3D" id="3.50.50.60">
    <property type="entry name" value="FAD/NAD(P)-binding domain"/>
    <property type="match status" value="1"/>
</dbReference>
<dbReference type="Gene3D" id="3.40.50.720">
    <property type="entry name" value="NAD(P)-binding Rossmann-like Domain"/>
    <property type="match status" value="1"/>
</dbReference>
<dbReference type="InParanoid" id="A0A096P857"/>
<dbReference type="InterPro" id="IPR055275">
    <property type="entry name" value="Ferredox_Rdtase"/>
</dbReference>
<accession>A0A454XV13</accession>
<evidence type="ECO:0000313" key="13">
    <source>
        <dbReference type="EMBL" id="OUS46315.1"/>
    </source>
</evidence>